<dbReference type="SUPFAM" id="SSF51556">
    <property type="entry name" value="Metallo-dependent hydrolases"/>
    <property type="match status" value="1"/>
</dbReference>
<dbReference type="PANTHER" id="PTHR46124">
    <property type="entry name" value="D-AMINOACYL-TRNA DEACYLASE"/>
    <property type="match status" value="1"/>
</dbReference>
<dbReference type="Proteomes" id="UP001221909">
    <property type="component" value="Unassembled WGS sequence"/>
</dbReference>
<dbReference type="GO" id="GO:0016787">
    <property type="term" value="F:hydrolase activity"/>
    <property type="evidence" value="ECO:0007669"/>
    <property type="project" value="UniProtKB-KW"/>
</dbReference>
<organism evidence="3 4">
    <name type="scientific">Mannheimia cairinae</name>
    <dbReference type="NCBI Taxonomy" id="3025936"/>
    <lineage>
        <taxon>Bacteria</taxon>
        <taxon>Pseudomonadati</taxon>
        <taxon>Pseudomonadota</taxon>
        <taxon>Gammaproteobacteria</taxon>
        <taxon>Pasteurellales</taxon>
        <taxon>Pasteurellaceae</taxon>
        <taxon>Mannheimia</taxon>
    </lineage>
</organism>
<dbReference type="EMBL" id="JAQSJE010000001">
    <property type="protein sequence ID" value="MDD0823252.1"/>
    <property type="molecule type" value="Genomic_DNA"/>
</dbReference>
<dbReference type="InterPro" id="IPR032466">
    <property type="entry name" value="Metal_Hydrolase"/>
</dbReference>
<dbReference type="InterPro" id="IPR001130">
    <property type="entry name" value="TatD-like"/>
</dbReference>
<evidence type="ECO:0000256" key="2">
    <source>
        <dbReference type="ARBA" id="ARBA00022801"/>
    </source>
</evidence>
<protein>
    <submittedName>
        <fullName evidence="3">TatD family hydrolase</fullName>
    </submittedName>
</protein>
<dbReference type="PANTHER" id="PTHR46124:SF3">
    <property type="entry name" value="HYDROLASE"/>
    <property type="match status" value="1"/>
</dbReference>
<evidence type="ECO:0000313" key="4">
    <source>
        <dbReference type="Proteomes" id="UP001221909"/>
    </source>
</evidence>
<dbReference type="PIRSF" id="PIRSF005902">
    <property type="entry name" value="DNase_TatD"/>
    <property type="match status" value="1"/>
</dbReference>
<dbReference type="RefSeq" id="WP_273748272.1">
    <property type="nucleotide sequence ID" value="NZ_JAQSJE010000001.1"/>
</dbReference>
<keyword evidence="2 3" id="KW-0378">Hydrolase</keyword>
<sequence>MRFFDTHTHLDYLSESLNLSISTLVENAKQAQVERILIVAVFAENFAKVTACAKEKPENLVYGLGLHPLYIKQHSIQHLDLLENLLSQKDPQCTAIAEIGLEKAVAEVTTEKLWKKQCEFLEAQLALAKQFALPVNLHSRKSHDQLYTFLKKVQLPQTGVVHGFSGSYEQAKRFVDLGYKIGIGGTITYARANKTRETIRRLPLESLLLETDSPDMPVFGFQGEPNRPERLLVSFRSLCELRQESPQFIADTIWQNSNNLFSRQNKL</sequence>
<dbReference type="Pfam" id="PF01026">
    <property type="entry name" value="TatD_DNase"/>
    <property type="match status" value="1"/>
</dbReference>
<dbReference type="InterPro" id="IPR018228">
    <property type="entry name" value="DNase_TatD-rel_CS"/>
</dbReference>
<dbReference type="PROSITE" id="PS01091">
    <property type="entry name" value="TATD_3"/>
    <property type="match status" value="1"/>
</dbReference>
<evidence type="ECO:0000256" key="1">
    <source>
        <dbReference type="ARBA" id="ARBA00009275"/>
    </source>
</evidence>
<dbReference type="Gene3D" id="3.20.20.140">
    <property type="entry name" value="Metal-dependent hydrolases"/>
    <property type="match status" value="1"/>
</dbReference>
<comment type="similarity">
    <text evidence="1">Belongs to the metallo-dependent hydrolases superfamily. TatD-type hydrolase family.</text>
</comment>
<accession>A0ABT5MQW1</accession>
<keyword evidence="4" id="KW-1185">Reference proteome</keyword>
<proteinExistence type="inferred from homology"/>
<reference evidence="3 4" key="1">
    <citation type="submission" date="2023-02" db="EMBL/GenBank/DDBJ databases">
        <title>Mannheimia cairiniae sp. nov., a novel species of Mannheimia obtained from moscovy ducks (Cairina moschata) and reclassification of Mannheimia ovis as heterotypic synonym of Mannheimia pernigra.</title>
        <authorList>
            <person name="Christensen H."/>
        </authorList>
    </citation>
    <scope>NUCLEOTIDE SEQUENCE [LARGE SCALE GENOMIC DNA]</scope>
    <source>
        <strain evidence="3 4">AT1</strain>
    </source>
</reference>
<name>A0ABT5MQW1_9PAST</name>
<comment type="caution">
    <text evidence="3">The sequence shown here is derived from an EMBL/GenBank/DDBJ whole genome shotgun (WGS) entry which is preliminary data.</text>
</comment>
<gene>
    <name evidence="3" type="ORF">PTQ27_02015</name>
</gene>
<dbReference type="PROSITE" id="PS01137">
    <property type="entry name" value="TATD_1"/>
    <property type="match status" value="1"/>
</dbReference>
<dbReference type="CDD" id="cd01310">
    <property type="entry name" value="TatD_DNAse"/>
    <property type="match status" value="1"/>
</dbReference>
<evidence type="ECO:0000313" key="3">
    <source>
        <dbReference type="EMBL" id="MDD0823252.1"/>
    </source>
</evidence>